<gene>
    <name evidence="4" type="ORF">TRIADDRAFT_60807</name>
</gene>
<feature type="compositionally biased region" description="Polar residues" evidence="2">
    <location>
        <begin position="705"/>
        <end position="715"/>
    </location>
</feature>
<feature type="compositionally biased region" description="Polar residues" evidence="2">
    <location>
        <begin position="26"/>
        <end position="59"/>
    </location>
</feature>
<sequence length="1049" mass="121964">MATQDEMTRFIQLQKAKLHHERQQIDPESSNPVRSFNQAGTTSNLSNERSDLRPTQSDGAFTLRDSHNNQINHNSEDIHNLHRTHSLWDKLGDDGLTMKQNFKKRREDEFKEFADNKKYGRYNRNINENNYQGLSLPIREQNSAKERLKKERQREYNEFLQEKLRRETEGKSRRRNNLNDAMQPQNYHSKPVGYDQLLQQKREQEERYRQLNHIETAPADFVPSKPKFDLQHSRDPRYNLPIPENRPVEWQLGDEDLYAWARQKANNHDAPDDIGRLPYDINLGNGQGNVPLSNNSPLLDAVTQLTDPRLRSDYPPDEVPRASYSNNNAVPVRNADYPGAVSRNNYVQAKGNSVLDHSHRRIGNHDPPNAHYRTSSQNQSSNILLGFSGSEDKPRYDKSSYQQDLKQQMLEMENRKKQEKKRREAEELKKEQEIYDYNPWGKGGGGAPLRDRHGRIVADLKRMHVDNETKLLNPNTNENRSQPNHSLSSNNNNQYSNAASPRREPNSLNEPNYSYNQPNRETTEVVTKLTSEGFMTQESPRKSETDYRAYLKQQIEEKERRKREEQEKIRQEELKEMQRIEDQRKIMQEEHEKELEGKRKKEEEENRQKEEAAQKIKEQREASERAQREAEENRRQKADDDLKRRLAESRKKPYEQEASNQQNSPVRSNSPPIPALRQSYNQSPPIPALRNEQGNPTSPPLPSHRQVTNTNSDIYNQDDEIPSHSEIQPLKLSRSQTFNEVTLSQRDNDIYKSHPKSSRNNSISGNASTIPNNSNTRPFNRTAEETKDVIAQLELMRQQLKLEQAKVQEQLEQNKKAYEGLLRNEELKLQAHMEQNKKAKERRLSRSKNKADIFAMALPKNKGGNQNNATSEFNSLKYGNGSESRQEFWKEYPEPAESSASLEVQQQALLDKQEHQLKMLREGDLAADLDVNSHPTNHHHQASNRKPDSESQLSLLTSETKFVPVDDNGNNVKGSTDENSTKVSSARERRRIRQRDELPSTPASISSLNIDAINEKNKERLLRLEKLTERRKKNDTLEPSAVLEEYLEK</sequence>
<dbReference type="GO" id="GO:0005813">
    <property type="term" value="C:centrosome"/>
    <property type="evidence" value="ECO:0000318"/>
    <property type="project" value="GO_Central"/>
</dbReference>
<feature type="compositionally biased region" description="Polar residues" evidence="2">
    <location>
        <begin position="733"/>
        <end position="745"/>
    </location>
</feature>
<dbReference type="HOGENOM" id="CLU_291232_0_0_1"/>
<evidence type="ECO:0000313" key="5">
    <source>
        <dbReference type="Proteomes" id="UP000009022"/>
    </source>
</evidence>
<name>B3S904_TRIAD</name>
<feature type="region of interest" description="Disordered" evidence="2">
    <location>
        <begin position="18"/>
        <end position="73"/>
    </location>
</feature>
<dbReference type="STRING" id="10228.B3S904"/>
<feature type="domain" description="Centrosome and spindle pole-associated protein 1 C-terminal" evidence="3">
    <location>
        <begin position="867"/>
        <end position="921"/>
    </location>
</feature>
<dbReference type="PANTHER" id="PTHR21616">
    <property type="entry name" value="CENTROSOME SPINDLE POLE ASSOCIATED PROTEIN"/>
    <property type="match status" value="1"/>
</dbReference>
<dbReference type="InParanoid" id="B3S904"/>
<protein>
    <recommendedName>
        <fullName evidence="3">Centrosome and spindle pole-associated protein 1 C-terminal domain-containing protein</fullName>
    </recommendedName>
</protein>
<keyword evidence="5" id="KW-1185">Reference proteome</keyword>
<dbReference type="GeneID" id="6758015"/>
<dbReference type="eggNOG" id="ENOG502QTSW">
    <property type="taxonomic scope" value="Eukaryota"/>
</dbReference>
<reference evidence="4 5" key="1">
    <citation type="journal article" date="2008" name="Nature">
        <title>The Trichoplax genome and the nature of placozoans.</title>
        <authorList>
            <person name="Srivastava M."/>
            <person name="Begovic E."/>
            <person name="Chapman J."/>
            <person name="Putnam N.H."/>
            <person name="Hellsten U."/>
            <person name="Kawashima T."/>
            <person name="Kuo A."/>
            <person name="Mitros T."/>
            <person name="Salamov A."/>
            <person name="Carpenter M.L."/>
            <person name="Signorovitch A.Y."/>
            <person name="Moreno M.A."/>
            <person name="Kamm K."/>
            <person name="Grimwood J."/>
            <person name="Schmutz J."/>
            <person name="Shapiro H."/>
            <person name="Grigoriev I.V."/>
            <person name="Buss L.W."/>
            <person name="Schierwater B."/>
            <person name="Dellaporta S.L."/>
            <person name="Rokhsar D.S."/>
        </authorList>
    </citation>
    <scope>NUCLEOTIDE SEQUENCE [LARGE SCALE GENOMIC DNA]</scope>
    <source>
        <strain evidence="4 5">Grell-BS-1999</strain>
    </source>
</reference>
<dbReference type="Proteomes" id="UP000009022">
    <property type="component" value="Unassembled WGS sequence"/>
</dbReference>
<feature type="region of interest" description="Disordered" evidence="2">
    <location>
        <begin position="162"/>
        <end position="192"/>
    </location>
</feature>
<evidence type="ECO:0000256" key="2">
    <source>
        <dbReference type="SAM" id="MobiDB-lite"/>
    </source>
</evidence>
<feature type="region of interest" description="Disordered" evidence="2">
    <location>
        <begin position="556"/>
        <end position="781"/>
    </location>
</feature>
<dbReference type="OMA" id="DYRNNPP"/>
<proteinExistence type="predicted"/>
<feature type="compositionally biased region" description="Polar residues" evidence="2">
    <location>
        <begin position="758"/>
        <end position="779"/>
    </location>
</feature>
<feature type="compositionally biased region" description="Polar residues" evidence="2">
    <location>
        <begin position="657"/>
        <end position="670"/>
    </location>
</feature>
<dbReference type="PANTHER" id="PTHR21616:SF2">
    <property type="entry name" value="CENTROSOME AND SPINDLE POLE-ASSOCIATED PROTEIN 1"/>
    <property type="match status" value="1"/>
</dbReference>
<keyword evidence="1" id="KW-0175">Coiled coil</keyword>
<dbReference type="PhylomeDB" id="B3S904"/>
<feature type="region of interest" description="Disordered" evidence="2">
    <location>
        <begin position="1030"/>
        <end position="1049"/>
    </location>
</feature>
<feature type="compositionally biased region" description="Basic and acidic residues" evidence="2">
    <location>
        <begin position="308"/>
        <end position="320"/>
    </location>
</feature>
<feature type="region of interest" description="Disordered" evidence="2">
    <location>
        <begin position="357"/>
        <end position="404"/>
    </location>
</feature>
<feature type="compositionally biased region" description="Polar residues" evidence="2">
    <location>
        <begin position="178"/>
        <end position="188"/>
    </location>
</feature>
<feature type="compositionally biased region" description="Polar residues" evidence="2">
    <location>
        <begin position="506"/>
        <end position="522"/>
    </location>
</feature>
<evidence type="ECO:0000256" key="1">
    <source>
        <dbReference type="SAM" id="Coils"/>
    </source>
</evidence>
<feature type="compositionally biased region" description="Low complexity" evidence="2">
    <location>
        <begin position="950"/>
        <end position="960"/>
    </location>
</feature>
<feature type="compositionally biased region" description="Low complexity" evidence="2">
    <location>
        <begin position="481"/>
        <end position="500"/>
    </location>
</feature>
<feature type="compositionally biased region" description="Polar residues" evidence="2">
    <location>
        <begin position="470"/>
        <end position="480"/>
    </location>
</feature>
<evidence type="ECO:0000259" key="3">
    <source>
        <dbReference type="Pfam" id="PF24578"/>
    </source>
</evidence>
<feature type="region of interest" description="Disordered" evidence="2">
    <location>
        <begin position="467"/>
        <end position="522"/>
    </location>
</feature>
<dbReference type="InterPro" id="IPR026708">
    <property type="entry name" value="CSPP1"/>
</dbReference>
<evidence type="ECO:0000313" key="4">
    <source>
        <dbReference type="EMBL" id="EDV20793.1"/>
    </source>
</evidence>
<dbReference type="GO" id="GO:0000922">
    <property type="term" value="C:spindle pole"/>
    <property type="evidence" value="ECO:0000318"/>
    <property type="project" value="GO_Central"/>
</dbReference>
<feature type="compositionally biased region" description="Basic and acidic residues" evidence="2">
    <location>
        <begin position="556"/>
        <end position="655"/>
    </location>
</feature>
<dbReference type="KEGG" id="tad:TRIADDRAFT_60807"/>
<dbReference type="AlphaFoldDB" id="B3S904"/>
<accession>B3S904</accession>
<dbReference type="InterPro" id="IPR058191">
    <property type="entry name" value="CSPP1_C"/>
</dbReference>
<feature type="coiled-coil region" evidence="1">
    <location>
        <begin position="783"/>
        <end position="850"/>
    </location>
</feature>
<feature type="compositionally biased region" description="Polar residues" evidence="2">
    <location>
        <begin position="863"/>
        <end position="874"/>
    </location>
</feature>
<feature type="region of interest" description="Disordered" evidence="2">
    <location>
        <begin position="308"/>
        <end position="333"/>
    </location>
</feature>
<dbReference type="OrthoDB" id="10044099at2759"/>
<feature type="compositionally biased region" description="Polar residues" evidence="2">
    <location>
        <begin position="372"/>
        <end position="383"/>
    </location>
</feature>
<dbReference type="CTD" id="6758015"/>
<dbReference type="Pfam" id="PF24578">
    <property type="entry name" value="CSPP1_C"/>
    <property type="match status" value="1"/>
</dbReference>
<feature type="region of interest" description="Disordered" evidence="2">
    <location>
        <begin position="929"/>
        <end position="1004"/>
    </location>
</feature>
<feature type="region of interest" description="Disordered" evidence="2">
    <location>
        <begin position="858"/>
        <end position="880"/>
    </location>
</feature>
<feature type="compositionally biased region" description="Basic and acidic residues" evidence="2">
    <location>
        <begin position="162"/>
        <end position="171"/>
    </location>
</feature>
<dbReference type="EMBL" id="DS985257">
    <property type="protein sequence ID" value="EDV20793.1"/>
    <property type="molecule type" value="Genomic_DNA"/>
</dbReference>
<dbReference type="GO" id="GO:0032467">
    <property type="term" value="P:positive regulation of cytokinesis"/>
    <property type="evidence" value="ECO:0000318"/>
    <property type="project" value="GO_Central"/>
</dbReference>
<dbReference type="RefSeq" id="XP_002116734.1">
    <property type="nucleotide sequence ID" value="XM_002116698.1"/>
</dbReference>
<organism evidence="4 5">
    <name type="scientific">Trichoplax adhaerens</name>
    <name type="common">Trichoplax reptans</name>
    <dbReference type="NCBI Taxonomy" id="10228"/>
    <lineage>
        <taxon>Eukaryota</taxon>
        <taxon>Metazoa</taxon>
        <taxon>Placozoa</taxon>
        <taxon>Uniplacotomia</taxon>
        <taxon>Trichoplacea</taxon>
        <taxon>Trichoplacidae</taxon>
        <taxon>Trichoplax</taxon>
    </lineage>
</organism>
<dbReference type="GO" id="GO:0005874">
    <property type="term" value="C:microtubule"/>
    <property type="evidence" value="ECO:0007669"/>
    <property type="project" value="InterPro"/>
</dbReference>